<evidence type="ECO:0000313" key="2">
    <source>
        <dbReference type="Proteomes" id="UP000007013"/>
    </source>
</evidence>
<dbReference type="RefSeq" id="WP_012376755.1">
    <property type="nucleotide sequence ID" value="NC_010571.1"/>
</dbReference>
<proteinExistence type="predicted"/>
<dbReference type="eggNOG" id="COG4122">
    <property type="taxonomic scope" value="Bacteria"/>
</dbReference>
<evidence type="ECO:0008006" key="3">
    <source>
        <dbReference type="Google" id="ProtNLM"/>
    </source>
</evidence>
<sequence length="246" mass="27228">MTPLEPNTVLKYPPLVRELHEALRTLLFPQLPDCSGRAELLAKLLGTGISEASYVLAELHAAMGDDGDVCEFGVAQGATSALLANELRATSKLLWLYDSFTGLPKPSSKDQLKDDIFGLGSIERYAGEMRCDAEEVLTRLAQIGIAPERYRVRAGMVNETLREENGPAKVCFAYVDFDFYEPIAHALAYLDRHLSANGRIVVDDYDFFSTGAKTAVDEFIEQTQGRFQLTLPHAFAGKFCMLQRKA</sequence>
<dbReference type="AlphaFoldDB" id="B1ZZP1"/>
<name>B1ZZP1_OPITP</name>
<dbReference type="Proteomes" id="UP000007013">
    <property type="component" value="Chromosome"/>
</dbReference>
<dbReference type="Gene3D" id="3.40.50.150">
    <property type="entry name" value="Vaccinia Virus protein VP39"/>
    <property type="match status" value="1"/>
</dbReference>
<dbReference type="InterPro" id="IPR029063">
    <property type="entry name" value="SAM-dependent_MTases_sf"/>
</dbReference>
<reference evidence="1 2" key="1">
    <citation type="journal article" date="2011" name="J. Bacteriol.">
        <title>Genome sequence of the verrucomicrobium Opitutus terrae PB90-1, an abundant inhabitant of rice paddy soil ecosystems.</title>
        <authorList>
            <person name="van Passel M.W."/>
            <person name="Kant R."/>
            <person name="Palva A."/>
            <person name="Copeland A."/>
            <person name="Lucas S."/>
            <person name="Lapidus A."/>
            <person name="Glavina del Rio T."/>
            <person name="Pitluck S."/>
            <person name="Goltsman E."/>
            <person name="Clum A."/>
            <person name="Sun H."/>
            <person name="Schmutz J."/>
            <person name="Larimer F.W."/>
            <person name="Land M.L."/>
            <person name="Hauser L."/>
            <person name="Kyrpides N."/>
            <person name="Mikhailova N."/>
            <person name="Richardson P.P."/>
            <person name="Janssen P.H."/>
            <person name="de Vos W.M."/>
            <person name="Smidt H."/>
        </authorList>
    </citation>
    <scope>NUCLEOTIDE SEQUENCE [LARGE SCALE GENOMIC DNA]</scope>
    <source>
        <strain evidence="2">DSM 11246 / JCM 15787 / PB90-1</strain>
    </source>
</reference>
<dbReference type="HOGENOM" id="CLU_1128181_0_0_0"/>
<protein>
    <recommendedName>
        <fullName evidence="3">Macrocin-O-methyltransferase</fullName>
    </recommendedName>
</protein>
<dbReference type="InterPro" id="IPR008884">
    <property type="entry name" value="TylF_MeTrfase"/>
</dbReference>
<dbReference type="PANTHER" id="PTHR40036:SF1">
    <property type="entry name" value="MACROCIN O-METHYLTRANSFERASE"/>
    <property type="match status" value="1"/>
</dbReference>
<dbReference type="STRING" id="452637.Oter_3953"/>
<dbReference type="OrthoDB" id="460413at2"/>
<dbReference type="KEGG" id="ote:Oter_3953"/>
<gene>
    <name evidence="1" type="ordered locus">Oter_3953</name>
</gene>
<accession>B1ZZP1</accession>
<dbReference type="EMBL" id="CP001032">
    <property type="protein sequence ID" value="ACB77227.1"/>
    <property type="molecule type" value="Genomic_DNA"/>
</dbReference>
<dbReference type="Pfam" id="PF05711">
    <property type="entry name" value="TylF"/>
    <property type="match status" value="1"/>
</dbReference>
<dbReference type="PANTHER" id="PTHR40036">
    <property type="entry name" value="MACROCIN O-METHYLTRANSFERASE"/>
    <property type="match status" value="1"/>
</dbReference>
<evidence type="ECO:0000313" key="1">
    <source>
        <dbReference type="EMBL" id="ACB77227.1"/>
    </source>
</evidence>
<organism evidence="1 2">
    <name type="scientific">Opitutus terrae (strain DSM 11246 / JCM 15787 / PB90-1)</name>
    <dbReference type="NCBI Taxonomy" id="452637"/>
    <lineage>
        <taxon>Bacteria</taxon>
        <taxon>Pseudomonadati</taxon>
        <taxon>Verrucomicrobiota</taxon>
        <taxon>Opitutia</taxon>
        <taxon>Opitutales</taxon>
        <taxon>Opitutaceae</taxon>
        <taxon>Opitutus</taxon>
    </lineage>
</organism>
<keyword evidence="2" id="KW-1185">Reference proteome</keyword>